<evidence type="ECO:0000313" key="2">
    <source>
        <dbReference type="EMBL" id="JAH36564.1"/>
    </source>
</evidence>
<name>A0A0E9S554_ANGAN</name>
<organism evidence="2">
    <name type="scientific">Anguilla anguilla</name>
    <name type="common">European freshwater eel</name>
    <name type="synonym">Muraena anguilla</name>
    <dbReference type="NCBI Taxonomy" id="7936"/>
    <lineage>
        <taxon>Eukaryota</taxon>
        <taxon>Metazoa</taxon>
        <taxon>Chordata</taxon>
        <taxon>Craniata</taxon>
        <taxon>Vertebrata</taxon>
        <taxon>Euteleostomi</taxon>
        <taxon>Actinopterygii</taxon>
        <taxon>Neopterygii</taxon>
        <taxon>Teleostei</taxon>
        <taxon>Anguilliformes</taxon>
        <taxon>Anguillidae</taxon>
        <taxon>Anguilla</taxon>
    </lineage>
</organism>
<proteinExistence type="predicted"/>
<dbReference type="EMBL" id="GBXM01072013">
    <property type="protein sequence ID" value="JAH36564.1"/>
    <property type="molecule type" value="Transcribed_RNA"/>
</dbReference>
<protein>
    <submittedName>
        <fullName evidence="2">Uncharacterized protein</fullName>
    </submittedName>
</protein>
<keyword evidence="1" id="KW-0812">Transmembrane</keyword>
<dbReference type="AlphaFoldDB" id="A0A0E9S554"/>
<reference evidence="2" key="1">
    <citation type="submission" date="2014-11" db="EMBL/GenBank/DDBJ databases">
        <authorList>
            <person name="Amaro Gonzalez C."/>
        </authorList>
    </citation>
    <scope>NUCLEOTIDE SEQUENCE</scope>
</reference>
<sequence>MGSFNVHSEVRDLGLTSHLKDGISYSTVSPSLHWGIGGLFDQREDCPLLAAPPSGKGTGVRGVQLNRKICHLPKQKCIPSKHHLQFIVYRVLFTGLFLTFIYPG</sequence>
<keyword evidence="1" id="KW-1133">Transmembrane helix</keyword>
<keyword evidence="1" id="KW-0472">Membrane</keyword>
<accession>A0A0E9S554</accession>
<feature type="transmembrane region" description="Helical" evidence="1">
    <location>
        <begin position="84"/>
        <end position="102"/>
    </location>
</feature>
<evidence type="ECO:0000256" key="1">
    <source>
        <dbReference type="SAM" id="Phobius"/>
    </source>
</evidence>
<reference evidence="2" key="2">
    <citation type="journal article" date="2015" name="Fish Shellfish Immunol.">
        <title>Early steps in the European eel (Anguilla anguilla)-Vibrio vulnificus interaction in the gills: Role of the RtxA13 toxin.</title>
        <authorList>
            <person name="Callol A."/>
            <person name="Pajuelo D."/>
            <person name="Ebbesson L."/>
            <person name="Teles M."/>
            <person name="MacKenzie S."/>
            <person name="Amaro C."/>
        </authorList>
    </citation>
    <scope>NUCLEOTIDE SEQUENCE</scope>
</reference>